<gene>
    <name evidence="3" type="ORF">MNBD_ACTINO02-1208</name>
</gene>
<dbReference type="PANTHER" id="PTHR41259:SF1">
    <property type="entry name" value="DOUBLE-STRAND BREAK REPAIR RAD50 ATPASE, PUTATIVE-RELATED"/>
    <property type="match status" value="1"/>
</dbReference>
<proteinExistence type="predicted"/>
<dbReference type="EMBL" id="UOEK01000603">
    <property type="protein sequence ID" value="VAW09533.1"/>
    <property type="molecule type" value="Genomic_DNA"/>
</dbReference>
<reference evidence="3" key="1">
    <citation type="submission" date="2018-06" db="EMBL/GenBank/DDBJ databases">
        <authorList>
            <person name="Zhirakovskaya E."/>
        </authorList>
    </citation>
    <scope>NUCLEOTIDE SEQUENCE</scope>
</reference>
<dbReference type="Pfam" id="PF13476">
    <property type="entry name" value="AAA_23"/>
    <property type="match status" value="1"/>
</dbReference>
<dbReference type="GO" id="GO:0006302">
    <property type="term" value="P:double-strand break repair"/>
    <property type="evidence" value="ECO:0007669"/>
    <property type="project" value="InterPro"/>
</dbReference>
<sequence length="875" mass="95768">MRIRRIKVHNYAGITEAEVSFPNEGITIVQGPNEAGKTSLIEAVDLILDLQDSSNHRRVKEVIPVGKDVGPEVEIDMTAGVYEFTYSKRWKRSPETVLEISQPAREQLTGRDAHDRVQEIINEAVDVPLWEALHLVQGDGLAQANFEVSSLGRALDLAAGGDVAGDREEGLWDRINAEREKYWTPGGKPKSTLSEAQQAAEDAQADVEAAEAHLRELDKLAEKISELELAAHDLRIAAAKAADDVEVLAGRVEVTERIRRRVTAAQQELDRALLVRQGAQEASARRNDLVTTAAKAHQELEAVTAEIERSAPLGASTQDRAKKAKVALAEARAAFVRAQQTFERARADSEYYRHRIGTELLTERLDRIKVAQPRLTLATRTLESTKIDAELFTSIEAAYLALARAQAADDQTSPSVVLAAPQEVQLLIDDEVVTLVADESQRFAVRDTTRIVLPDVLEVSVSASGERTDLAERVETARTHYVNLCREAGASDVVDARRLLDARNTAERDQQEARATIRQDLRDLTVEELSDKLEQHVIFTSAYEENHGTELPLPPNDSKAKEPEDAAASVLNDAKTALEQAEAAAEMALEEAKEFDITGAGLTARLEIARATAESADLALLQARQETDDERVSEIKEAADTALTKAKAAAESTLAELNAVDPDTLDALLTNANNTLTRAGNDLQSNRNLSRELQIQLRHDTERGPAREHDEAKTRFERASSELQRLTDRAAAAELLHKVFTEHRQQARHRYAKPFRDQIESLGRIAYEGGFEITLDDNLSVATRTLDGTTLAFEQLSTGAQEQLGLLARLACATLVAPEGGAPVIFDDALGWTDPQRLAHMGAAISTVADSCQVIILTCVPGRYAAVGNARTVNI</sequence>
<feature type="coiled-coil region" evidence="1">
    <location>
        <begin position="193"/>
        <end position="237"/>
    </location>
</feature>
<keyword evidence="1" id="KW-0175">Coiled coil</keyword>
<dbReference type="AlphaFoldDB" id="A0A3B0T0D8"/>
<evidence type="ECO:0000256" key="1">
    <source>
        <dbReference type="SAM" id="Coils"/>
    </source>
</evidence>
<dbReference type="PANTHER" id="PTHR41259">
    <property type="entry name" value="DOUBLE-STRAND BREAK REPAIR RAD50 ATPASE, PUTATIVE-RELATED"/>
    <property type="match status" value="1"/>
</dbReference>
<evidence type="ECO:0000313" key="3">
    <source>
        <dbReference type="EMBL" id="VAW09533.1"/>
    </source>
</evidence>
<evidence type="ECO:0000259" key="2">
    <source>
        <dbReference type="Pfam" id="PF13476"/>
    </source>
</evidence>
<dbReference type="GO" id="GO:0016887">
    <property type="term" value="F:ATP hydrolysis activity"/>
    <property type="evidence" value="ECO:0007669"/>
    <property type="project" value="InterPro"/>
</dbReference>
<dbReference type="SUPFAM" id="SSF52540">
    <property type="entry name" value="P-loop containing nucleoside triphosphate hydrolases"/>
    <property type="match status" value="1"/>
</dbReference>
<protein>
    <recommendedName>
        <fullName evidence="2">Rad50/SbcC-type AAA domain-containing protein</fullName>
    </recommendedName>
</protein>
<name>A0A3B0T0D8_9ZZZZ</name>
<dbReference type="InterPro" id="IPR027417">
    <property type="entry name" value="P-loop_NTPase"/>
</dbReference>
<dbReference type="InterPro" id="IPR038729">
    <property type="entry name" value="Rad50/SbcC_AAA"/>
</dbReference>
<dbReference type="Gene3D" id="3.40.50.300">
    <property type="entry name" value="P-loop containing nucleotide triphosphate hydrolases"/>
    <property type="match status" value="2"/>
</dbReference>
<accession>A0A3B0T0D8</accession>
<feature type="coiled-coil region" evidence="1">
    <location>
        <begin position="709"/>
        <end position="736"/>
    </location>
</feature>
<feature type="coiled-coil region" evidence="1">
    <location>
        <begin position="571"/>
        <end position="598"/>
    </location>
</feature>
<feature type="domain" description="Rad50/SbcC-type AAA" evidence="2">
    <location>
        <begin position="5"/>
        <end position="228"/>
    </location>
</feature>
<organism evidence="3">
    <name type="scientific">hydrothermal vent metagenome</name>
    <dbReference type="NCBI Taxonomy" id="652676"/>
    <lineage>
        <taxon>unclassified sequences</taxon>
        <taxon>metagenomes</taxon>
        <taxon>ecological metagenomes</taxon>
    </lineage>
</organism>